<feature type="compositionally biased region" description="Basic residues" evidence="1">
    <location>
        <begin position="42"/>
        <end position="56"/>
    </location>
</feature>
<evidence type="ECO:0000256" key="1">
    <source>
        <dbReference type="SAM" id="MobiDB-lite"/>
    </source>
</evidence>
<feature type="compositionally biased region" description="Polar residues" evidence="1">
    <location>
        <begin position="10"/>
        <end position="20"/>
    </location>
</feature>
<dbReference type="AlphaFoldDB" id="A0A0A8YUY9"/>
<feature type="region of interest" description="Disordered" evidence="1">
    <location>
        <begin position="1"/>
        <end position="56"/>
    </location>
</feature>
<protein>
    <submittedName>
        <fullName evidence="2">Uncharacterized protein</fullName>
    </submittedName>
</protein>
<accession>A0A0A8YUY9</accession>
<organism evidence="2">
    <name type="scientific">Arundo donax</name>
    <name type="common">Giant reed</name>
    <name type="synonym">Donax arundinaceus</name>
    <dbReference type="NCBI Taxonomy" id="35708"/>
    <lineage>
        <taxon>Eukaryota</taxon>
        <taxon>Viridiplantae</taxon>
        <taxon>Streptophyta</taxon>
        <taxon>Embryophyta</taxon>
        <taxon>Tracheophyta</taxon>
        <taxon>Spermatophyta</taxon>
        <taxon>Magnoliopsida</taxon>
        <taxon>Liliopsida</taxon>
        <taxon>Poales</taxon>
        <taxon>Poaceae</taxon>
        <taxon>PACMAD clade</taxon>
        <taxon>Arundinoideae</taxon>
        <taxon>Arundineae</taxon>
        <taxon>Arundo</taxon>
    </lineage>
</organism>
<reference evidence="2" key="1">
    <citation type="submission" date="2014-09" db="EMBL/GenBank/DDBJ databases">
        <authorList>
            <person name="Magalhaes I.L.F."/>
            <person name="Oliveira U."/>
            <person name="Santos F.R."/>
            <person name="Vidigal T.H.D.A."/>
            <person name="Brescovit A.D."/>
            <person name="Santos A.J."/>
        </authorList>
    </citation>
    <scope>NUCLEOTIDE SEQUENCE</scope>
    <source>
        <tissue evidence="2">Shoot tissue taken approximately 20 cm above the soil surface</tissue>
    </source>
</reference>
<evidence type="ECO:0000313" key="2">
    <source>
        <dbReference type="EMBL" id="JAD26412.1"/>
    </source>
</evidence>
<dbReference type="EMBL" id="GBRH01271483">
    <property type="protein sequence ID" value="JAD26412.1"/>
    <property type="molecule type" value="Transcribed_RNA"/>
</dbReference>
<sequence>MHKLEDKQGVPSNTESNDSALNAKDKDQGEQSKKSDLDKQSQKMRHLLSKLKGKKG</sequence>
<reference evidence="2" key="2">
    <citation type="journal article" date="2015" name="Data Brief">
        <title>Shoot transcriptome of the giant reed, Arundo donax.</title>
        <authorList>
            <person name="Barrero R.A."/>
            <person name="Guerrero F.D."/>
            <person name="Moolhuijzen P."/>
            <person name="Goolsby J.A."/>
            <person name="Tidwell J."/>
            <person name="Bellgard S.E."/>
            <person name="Bellgard M.I."/>
        </authorList>
    </citation>
    <scope>NUCLEOTIDE SEQUENCE</scope>
    <source>
        <tissue evidence="2">Shoot tissue taken approximately 20 cm above the soil surface</tissue>
    </source>
</reference>
<proteinExistence type="predicted"/>
<name>A0A0A8YUY9_ARUDO</name>
<feature type="compositionally biased region" description="Basic and acidic residues" evidence="1">
    <location>
        <begin position="23"/>
        <end position="41"/>
    </location>
</feature>